<evidence type="ECO:0000256" key="1">
    <source>
        <dbReference type="SAM" id="MobiDB-lite"/>
    </source>
</evidence>
<dbReference type="RefSeq" id="XP_035829888.1">
    <property type="nucleotide sequence ID" value="XM_035973995.1"/>
</dbReference>
<dbReference type="GeneID" id="118479205"/>
<protein>
    <submittedName>
        <fullName evidence="3 4">Uncharacterized protein LOC118479205</fullName>
    </submittedName>
</protein>
<feature type="region of interest" description="Disordered" evidence="1">
    <location>
        <begin position="84"/>
        <end position="112"/>
    </location>
</feature>
<reference evidence="3 4" key="1">
    <citation type="submission" date="2025-05" db="UniProtKB">
        <authorList>
            <consortium name="RefSeq"/>
        </authorList>
    </citation>
    <scope>IDENTIFICATION</scope>
</reference>
<sequence length="153" mass="18190">MAKWYGAKGVNIDDQARFESMGRGLSTNRQIFQRHRDLNRQCEKQIQHILRESRIEASRLTRVQHEYKEKIKELEKAERNSLAMNFGEPSAMSQNLRRPTVGNFRRHPSPHRKQKRMLLFRIEKTDGKLTYISEVKKPDPLERTLFPNMRRGS</sequence>
<name>A0ABM1W5E5_APLCA</name>
<dbReference type="Proteomes" id="UP000694888">
    <property type="component" value="Unplaced"/>
</dbReference>
<keyword evidence="2" id="KW-1185">Reference proteome</keyword>
<organism evidence="2 3">
    <name type="scientific">Aplysia californica</name>
    <name type="common">California sea hare</name>
    <dbReference type="NCBI Taxonomy" id="6500"/>
    <lineage>
        <taxon>Eukaryota</taxon>
        <taxon>Metazoa</taxon>
        <taxon>Spiralia</taxon>
        <taxon>Lophotrochozoa</taxon>
        <taxon>Mollusca</taxon>
        <taxon>Gastropoda</taxon>
        <taxon>Heterobranchia</taxon>
        <taxon>Euthyneura</taxon>
        <taxon>Tectipleura</taxon>
        <taxon>Aplysiida</taxon>
        <taxon>Aplysioidea</taxon>
        <taxon>Aplysiidae</taxon>
        <taxon>Aplysia</taxon>
    </lineage>
</organism>
<evidence type="ECO:0000313" key="3">
    <source>
        <dbReference type="RefSeq" id="XP_035829888.1"/>
    </source>
</evidence>
<evidence type="ECO:0000313" key="4">
    <source>
        <dbReference type="RefSeq" id="XP_035829889.1"/>
    </source>
</evidence>
<dbReference type="RefSeq" id="XP_035829889.1">
    <property type="nucleotide sequence ID" value="XM_035973996.1"/>
</dbReference>
<evidence type="ECO:0000313" key="2">
    <source>
        <dbReference type="Proteomes" id="UP000694888"/>
    </source>
</evidence>
<accession>A0ABM1W5E5</accession>
<proteinExistence type="predicted"/>
<gene>
    <name evidence="3 4" type="primary">LOC118479205</name>
</gene>